<feature type="domain" description="VWFA" evidence="1">
    <location>
        <begin position="26"/>
        <end position="222"/>
    </location>
</feature>
<dbReference type="AlphaFoldDB" id="A0A2B9Q2H8"/>
<dbReference type="SUPFAM" id="SSF53300">
    <property type="entry name" value="vWA-like"/>
    <property type="match status" value="1"/>
</dbReference>
<name>A0A2B9Q2H8_BACCE</name>
<dbReference type="Gene3D" id="3.40.50.410">
    <property type="entry name" value="von Willebrand factor, type A domain"/>
    <property type="match status" value="1"/>
</dbReference>
<dbReference type="PROSITE" id="PS50234">
    <property type="entry name" value="VWFA"/>
    <property type="match status" value="1"/>
</dbReference>
<sequence>MTKLIDLTKKAKTVILEKNIFGEKAQVAVADDISISMDDLYYNGTMQELNDRLLSIGMNLDIDKSIDVFAFGRDSHEIGVVAEGNHQGFVDNFLLKKVSFEGSTNYAGVMDRIVKKYGQPPVPKQGFLSRLIGSKATVEKPTVPTLVFFITDGDNFDKAEAEKIIRESSNQAIFWQFVGVGNAKFKFLKKLDDMGGRFLDNANFFQVDDLRKISDEEFMSKILNEFPQWIKEARAKGVLA</sequence>
<dbReference type="EMBL" id="NUIL01000015">
    <property type="protein sequence ID" value="PGO29166.1"/>
    <property type="molecule type" value="Genomic_DNA"/>
</dbReference>
<accession>A0A2B9Q2H8</accession>
<dbReference type="InterPro" id="IPR002035">
    <property type="entry name" value="VWF_A"/>
</dbReference>
<reference evidence="2 3" key="1">
    <citation type="submission" date="2017-09" db="EMBL/GenBank/DDBJ databases">
        <title>Large-scale bioinformatics analysis of Bacillus genomes uncovers conserved roles of natural products in bacterial physiology.</title>
        <authorList>
            <consortium name="Agbiome Team Llc"/>
            <person name="Bleich R.M."/>
            <person name="Grubbs K.J."/>
            <person name="Santa Maria K.C."/>
            <person name="Allen S.E."/>
            <person name="Farag S."/>
            <person name="Shank E.A."/>
            <person name="Bowers A."/>
        </authorList>
    </citation>
    <scope>NUCLEOTIDE SEQUENCE [LARGE SCALE GENOMIC DNA]</scope>
    <source>
        <strain evidence="2 3">AFS050027</strain>
    </source>
</reference>
<dbReference type="Proteomes" id="UP000223777">
    <property type="component" value="Unassembled WGS sequence"/>
</dbReference>
<evidence type="ECO:0000313" key="3">
    <source>
        <dbReference type="Proteomes" id="UP000223777"/>
    </source>
</evidence>
<dbReference type="InterPro" id="IPR019303">
    <property type="entry name" value="vWA_TerF_C"/>
</dbReference>
<organism evidence="2 3">
    <name type="scientific">Bacillus cereus</name>
    <dbReference type="NCBI Taxonomy" id="1396"/>
    <lineage>
        <taxon>Bacteria</taxon>
        <taxon>Bacillati</taxon>
        <taxon>Bacillota</taxon>
        <taxon>Bacilli</taxon>
        <taxon>Bacillales</taxon>
        <taxon>Bacillaceae</taxon>
        <taxon>Bacillus</taxon>
        <taxon>Bacillus cereus group</taxon>
    </lineage>
</organism>
<dbReference type="InterPro" id="IPR036465">
    <property type="entry name" value="vWFA_dom_sf"/>
</dbReference>
<comment type="caution">
    <text evidence="2">The sequence shown here is derived from an EMBL/GenBank/DDBJ whole genome shotgun (WGS) entry which is preliminary data.</text>
</comment>
<evidence type="ECO:0000313" key="2">
    <source>
        <dbReference type="EMBL" id="PGO29166.1"/>
    </source>
</evidence>
<evidence type="ECO:0000259" key="1">
    <source>
        <dbReference type="PROSITE" id="PS50234"/>
    </source>
</evidence>
<proteinExistence type="predicted"/>
<dbReference type="Pfam" id="PF10138">
    <property type="entry name" value="vWA-TerF-like"/>
    <property type="match status" value="1"/>
</dbReference>
<gene>
    <name evidence="2" type="ORF">CN984_12015</name>
</gene>
<protein>
    <recommendedName>
        <fullName evidence="1">VWFA domain-containing protein</fullName>
    </recommendedName>
</protein>